<evidence type="ECO:0000256" key="1">
    <source>
        <dbReference type="SAM" id="MobiDB-lite"/>
    </source>
</evidence>
<feature type="domain" description="Phosphatidic acid phosphatase type 2/haloperoxidase" evidence="3">
    <location>
        <begin position="70"/>
        <end position="246"/>
    </location>
</feature>
<proteinExistence type="predicted"/>
<dbReference type="Gene3D" id="1.20.144.10">
    <property type="entry name" value="Phosphatidic acid phosphatase type 2/haloperoxidase"/>
    <property type="match status" value="1"/>
</dbReference>
<dbReference type="PANTHER" id="PTHR14969:SF13">
    <property type="entry name" value="AT30094P"/>
    <property type="match status" value="1"/>
</dbReference>
<name>A0ABD3S038_9STRA</name>
<keyword evidence="2" id="KW-0812">Transmembrane</keyword>
<evidence type="ECO:0000256" key="2">
    <source>
        <dbReference type="SAM" id="Phobius"/>
    </source>
</evidence>
<dbReference type="InterPro" id="IPR036938">
    <property type="entry name" value="PAP2/HPO_sf"/>
</dbReference>
<dbReference type="SUPFAM" id="SSF48317">
    <property type="entry name" value="Acid phosphatase/Vanadium-dependent haloperoxidase"/>
    <property type="match status" value="1"/>
</dbReference>
<feature type="transmembrane region" description="Helical" evidence="2">
    <location>
        <begin position="234"/>
        <end position="253"/>
    </location>
</feature>
<feature type="compositionally biased region" description="Low complexity" evidence="1">
    <location>
        <begin position="157"/>
        <end position="181"/>
    </location>
</feature>
<feature type="transmembrane region" description="Helical" evidence="2">
    <location>
        <begin position="70"/>
        <end position="89"/>
    </location>
</feature>
<feature type="transmembrane region" description="Helical" evidence="2">
    <location>
        <begin position="37"/>
        <end position="58"/>
    </location>
</feature>
<evidence type="ECO:0000259" key="3">
    <source>
        <dbReference type="Pfam" id="PF01569"/>
    </source>
</evidence>
<dbReference type="EMBL" id="JALLPB020000090">
    <property type="protein sequence ID" value="KAL3817821.1"/>
    <property type="molecule type" value="Genomic_DNA"/>
</dbReference>
<organism evidence="4 5">
    <name type="scientific">Cyclostephanos tholiformis</name>
    <dbReference type="NCBI Taxonomy" id="382380"/>
    <lineage>
        <taxon>Eukaryota</taxon>
        <taxon>Sar</taxon>
        <taxon>Stramenopiles</taxon>
        <taxon>Ochrophyta</taxon>
        <taxon>Bacillariophyta</taxon>
        <taxon>Coscinodiscophyceae</taxon>
        <taxon>Thalassiosirophycidae</taxon>
        <taxon>Stephanodiscales</taxon>
        <taxon>Stephanodiscaceae</taxon>
        <taxon>Cyclostephanos</taxon>
    </lineage>
</organism>
<accession>A0ABD3S038</accession>
<protein>
    <recommendedName>
        <fullName evidence="3">Phosphatidic acid phosphatase type 2/haloperoxidase domain-containing protein</fullName>
    </recommendedName>
</protein>
<comment type="caution">
    <text evidence="4">The sequence shown here is derived from an EMBL/GenBank/DDBJ whole genome shotgun (WGS) entry which is preliminary data.</text>
</comment>
<dbReference type="Proteomes" id="UP001530377">
    <property type="component" value="Unassembled WGS sequence"/>
</dbReference>
<dbReference type="PANTHER" id="PTHR14969">
    <property type="entry name" value="SPHINGOSINE-1-PHOSPHATE PHOSPHOHYDROLASE"/>
    <property type="match status" value="1"/>
</dbReference>
<sequence>MEAPQSSSLYWKPFSLTHVTYPVVSSSSTTSSISSNVLPSLLALLSLAPPFGTCGLFVSSIFHRDVVSTYLLVGVLLAVSLTSIMKSIIRHPRPPRYDDDDGRAREYGMPSNHSCFVWFVAAFAMLYVTRREGGMAWSAKSLQSRMIRHPSSTCDAPSSSSSSSSSSSPSTSSSSSSSSSTHPPRQDVVVPSPAAAIDLYRRMHTTFAISSSLLIAIGCSYSRVYLGYHTTPQVLVGSVLGTSLGIGWNFLLGTGRVRALLIRADAFLDDLERNRRNDLLVGMAGGGYASGGESPGRKRV</sequence>
<dbReference type="AlphaFoldDB" id="A0ABD3S038"/>
<feature type="transmembrane region" description="Helical" evidence="2">
    <location>
        <begin position="109"/>
        <end position="128"/>
    </location>
</feature>
<evidence type="ECO:0000313" key="4">
    <source>
        <dbReference type="EMBL" id="KAL3817821.1"/>
    </source>
</evidence>
<dbReference type="Pfam" id="PF01569">
    <property type="entry name" value="PAP2"/>
    <property type="match status" value="1"/>
</dbReference>
<reference evidence="4 5" key="1">
    <citation type="submission" date="2024-10" db="EMBL/GenBank/DDBJ databases">
        <title>Updated reference genomes for cyclostephanoid diatoms.</title>
        <authorList>
            <person name="Roberts W.R."/>
            <person name="Alverson A.J."/>
        </authorList>
    </citation>
    <scope>NUCLEOTIDE SEQUENCE [LARGE SCALE GENOMIC DNA]</scope>
    <source>
        <strain evidence="4 5">AJA228-03</strain>
    </source>
</reference>
<feature type="transmembrane region" description="Helical" evidence="2">
    <location>
        <begin position="207"/>
        <end position="228"/>
    </location>
</feature>
<keyword evidence="2" id="KW-0472">Membrane</keyword>
<evidence type="ECO:0000313" key="5">
    <source>
        <dbReference type="Proteomes" id="UP001530377"/>
    </source>
</evidence>
<keyword evidence="2" id="KW-1133">Transmembrane helix</keyword>
<gene>
    <name evidence="4" type="ORF">ACHAXA_002688</name>
</gene>
<dbReference type="InterPro" id="IPR000326">
    <property type="entry name" value="PAP2/HPO"/>
</dbReference>
<keyword evidence="5" id="KW-1185">Reference proteome</keyword>
<feature type="region of interest" description="Disordered" evidence="1">
    <location>
        <begin position="149"/>
        <end position="188"/>
    </location>
</feature>